<gene>
    <name evidence="2" type="ORF">ACFPM8_17525</name>
</gene>
<dbReference type="Gene3D" id="3.30.70.100">
    <property type="match status" value="1"/>
</dbReference>
<evidence type="ECO:0000313" key="3">
    <source>
        <dbReference type="Proteomes" id="UP001596045"/>
    </source>
</evidence>
<evidence type="ECO:0000313" key="2">
    <source>
        <dbReference type="EMBL" id="MFC5475765.1"/>
    </source>
</evidence>
<reference evidence="3" key="1">
    <citation type="journal article" date="2019" name="Int. J. Syst. Evol. Microbiol.">
        <title>The Global Catalogue of Microorganisms (GCM) 10K type strain sequencing project: providing services to taxonomists for standard genome sequencing and annotation.</title>
        <authorList>
            <consortium name="The Broad Institute Genomics Platform"/>
            <consortium name="The Broad Institute Genome Sequencing Center for Infectious Disease"/>
            <person name="Wu L."/>
            <person name="Ma J."/>
        </authorList>
    </citation>
    <scope>NUCLEOTIDE SEQUENCE [LARGE SCALE GENOMIC DNA]</scope>
    <source>
        <strain evidence="3">JCM 17066</strain>
    </source>
</reference>
<dbReference type="Proteomes" id="UP001596045">
    <property type="component" value="Unassembled WGS sequence"/>
</dbReference>
<dbReference type="InterPro" id="IPR050744">
    <property type="entry name" value="AI-2_Isomerase_LsrG"/>
</dbReference>
<organism evidence="2 3">
    <name type="scientific">Paraherbaspirillum soli</name>
    <dbReference type="NCBI Taxonomy" id="631222"/>
    <lineage>
        <taxon>Bacteria</taxon>
        <taxon>Pseudomonadati</taxon>
        <taxon>Pseudomonadota</taxon>
        <taxon>Betaproteobacteria</taxon>
        <taxon>Burkholderiales</taxon>
        <taxon>Oxalobacteraceae</taxon>
        <taxon>Paraherbaspirillum</taxon>
    </lineage>
</organism>
<proteinExistence type="predicted"/>
<dbReference type="PROSITE" id="PS51725">
    <property type="entry name" value="ABM"/>
    <property type="match status" value="1"/>
</dbReference>
<dbReference type="PANTHER" id="PTHR33336:SF3">
    <property type="entry name" value="ABM DOMAIN-CONTAINING PROTEIN"/>
    <property type="match status" value="1"/>
</dbReference>
<keyword evidence="3" id="KW-1185">Reference proteome</keyword>
<dbReference type="EC" id="1.-.-.-" evidence="2"/>
<sequence length="95" mass="10614">MVKIMARISSRADTSTLLKNILQELVVPSRNEAGCLGYELYQDDDNPLDFVTVELWMDQAAAEAHLASPHVMAALTKADDLLAQLPEIRRYTRLA</sequence>
<dbReference type="EMBL" id="JBHSMT010000028">
    <property type="protein sequence ID" value="MFC5475765.1"/>
    <property type="molecule type" value="Genomic_DNA"/>
</dbReference>
<dbReference type="Pfam" id="PF03992">
    <property type="entry name" value="ABM"/>
    <property type="match status" value="1"/>
</dbReference>
<feature type="domain" description="ABM" evidence="1">
    <location>
        <begin position="2"/>
        <end position="91"/>
    </location>
</feature>
<dbReference type="InterPro" id="IPR011008">
    <property type="entry name" value="Dimeric_a/b-barrel"/>
</dbReference>
<keyword evidence="2" id="KW-0560">Oxidoreductase</keyword>
<dbReference type="SUPFAM" id="SSF54909">
    <property type="entry name" value="Dimeric alpha+beta barrel"/>
    <property type="match status" value="1"/>
</dbReference>
<comment type="caution">
    <text evidence="2">The sequence shown here is derived from an EMBL/GenBank/DDBJ whole genome shotgun (WGS) entry which is preliminary data.</text>
</comment>
<dbReference type="PANTHER" id="PTHR33336">
    <property type="entry name" value="QUINOL MONOOXYGENASE YGIN-RELATED"/>
    <property type="match status" value="1"/>
</dbReference>
<keyword evidence="2" id="KW-0503">Monooxygenase</keyword>
<protein>
    <submittedName>
        <fullName evidence="2">Quinol monooxygenase</fullName>
        <ecNumber evidence="2">1.-.-.-</ecNumber>
    </submittedName>
</protein>
<name>A0ABW0MDT2_9BURK</name>
<dbReference type="GO" id="GO:0004497">
    <property type="term" value="F:monooxygenase activity"/>
    <property type="evidence" value="ECO:0007669"/>
    <property type="project" value="UniProtKB-KW"/>
</dbReference>
<dbReference type="InterPro" id="IPR007138">
    <property type="entry name" value="ABM_dom"/>
</dbReference>
<accession>A0ABW0MDT2</accession>
<evidence type="ECO:0000259" key="1">
    <source>
        <dbReference type="PROSITE" id="PS51725"/>
    </source>
</evidence>
<dbReference type="RefSeq" id="WP_378999358.1">
    <property type="nucleotide sequence ID" value="NZ_JBHSMT010000028.1"/>
</dbReference>